<dbReference type="Pfam" id="PF00126">
    <property type="entry name" value="HTH_1"/>
    <property type="match status" value="1"/>
</dbReference>
<reference evidence="6 7" key="1">
    <citation type="submission" date="2019-07" db="EMBL/GenBank/DDBJ databases">
        <title>New species of Amycolatopsis and Streptomyces.</title>
        <authorList>
            <person name="Duangmal K."/>
            <person name="Teo W.F.A."/>
            <person name="Lipun K."/>
        </authorList>
    </citation>
    <scope>NUCLEOTIDE SEQUENCE [LARGE SCALE GENOMIC DNA]</scope>
    <source>
        <strain evidence="6 7">NBRC 106415</strain>
    </source>
</reference>
<dbReference type="PANTHER" id="PTHR30346:SF0">
    <property type="entry name" value="HCA OPERON TRANSCRIPTIONAL ACTIVATOR HCAR"/>
    <property type="match status" value="1"/>
</dbReference>
<evidence type="ECO:0000259" key="5">
    <source>
        <dbReference type="PROSITE" id="PS50931"/>
    </source>
</evidence>
<dbReference type="PROSITE" id="PS50931">
    <property type="entry name" value="HTH_LYSR"/>
    <property type="match status" value="1"/>
</dbReference>
<dbReference type="InterPro" id="IPR005119">
    <property type="entry name" value="LysR_subst-bd"/>
</dbReference>
<protein>
    <submittedName>
        <fullName evidence="6">LysR family transcriptional regulator</fullName>
    </submittedName>
</protein>
<evidence type="ECO:0000313" key="6">
    <source>
        <dbReference type="EMBL" id="MPY58573.1"/>
    </source>
</evidence>
<comment type="similarity">
    <text evidence="1">Belongs to the LysR transcriptional regulatory family.</text>
</comment>
<dbReference type="FunFam" id="1.10.10.10:FF:000001">
    <property type="entry name" value="LysR family transcriptional regulator"/>
    <property type="match status" value="1"/>
</dbReference>
<comment type="caution">
    <text evidence="6">The sequence shown here is derived from an EMBL/GenBank/DDBJ whole genome shotgun (WGS) entry which is preliminary data.</text>
</comment>
<dbReference type="SUPFAM" id="SSF46785">
    <property type="entry name" value="Winged helix' DNA-binding domain"/>
    <property type="match status" value="1"/>
</dbReference>
<dbReference type="Gene3D" id="3.40.190.10">
    <property type="entry name" value="Periplasmic binding protein-like II"/>
    <property type="match status" value="2"/>
</dbReference>
<feature type="domain" description="HTH lysR-type" evidence="5">
    <location>
        <begin position="2"/>
        <end position="59"/>
    </location>
</feature>
<dbReference type="Pfam" id="PF03466">
    <property type="entry name" value="LysR_substrate"/>
    <property type="match status" value="1"/>
</dbReference>
<dbReference type="InterPro" id="IPR036388">
    <property type="entry name" value="WH-like_DNA-bd_sf"/>
</dbReference>
<accession>A0A5N8XGD5</accession>
<dbReference type="PANTHER" id="PTHR30346">
    <property type="entry name" value="TRANSCRIPTIONAL DUAL REGULATOR HCAR-RELATED"/>
    <property type="match status" value="1"/>
</dbReference>
<keyword evidence="3" id="KW-0238">DNA-binding</keyword>
<dbReference type="OrthoDB" id="3176554at2"/>
<dbReference type="GO" id="GO:0003700">
    <property type="term" value="F:DNA-binding transcription factor activity"/>
    <property type="evidence" value="ECO:0007669"/>
    <property type="project" value="InterPro"/>
</dbReference>
<evidence type="ECO:0000313" key="7">
    <source>
        <dbReference type="Proteomes" id="UP000400924"/>
    </source>
</evidence>
<dbReference type="RefSeq" id="WP_152772113.1">
    <property type="nucleotide sequence ID" value="NZ_VJZC01000091.1"/>
</dbReference>
<keyword evidence="2" id="KW-0805">Transcription regulation</keyword>
<dbReference type="AlphaFoldDB" id="A0A5N8XGD5"/>
<keyword evidence="7" id="KW-1185">Reference proteome</keyword>
<dbReference type="EMBL" id="VJZC01000091">
    <property type="protein sequence ID" value="MPY58573.1"/>
    <property type="molecule type" value="Genomic_DNA"/>
</dbReference>
<organism evidence="6 7">
    <name type="scientific">Streptomyces spongiae</name>
    <dbReference type="NCBI Taxonomy" id="565072"/>
    <lineage>
        <taxon>Bacteria</taxon>
        <taxon>Bacillati</taxon>
        <taxon>Actinomycetota</taxon>
        <taxon>Actinomycetes</taxon>
        <taxon>Kitasatosporales</taxon>
        <taxon>Streptomycetaceae</taxon>
        <taxon>Streptomyces</taxon>
    </lineage>
</organism>
<dbReference type="GO" id="GO:0032993">
    <property type="term" value="C:protein-DNA complex"/>
    <property type="evidence" value="ECO:0007669"/>
    <property type="project" value="TreeGrafter"/>
</dbReference>
<keyword evidence="4" id="KW-0804">Transcription</keyword>
<dbReference type="InterPro" id="IPR036390">
    <property type="entry name" value="WH_DNA-bd_sf"/>
</dbReference>
<dbReference type="GO" id="GO:0003677">
    <property type="term" value="F:DNA binding"/>
    <property type="evidence" value="ECO:0007669"/>
    <property type="project" value="UniProtKB-KW"/>
</dbReference>
<evidence type="ECO:0000256" key="4">
    <source>
        <dbReference type="ARBA" id="ARBA00023163"/>
    </source>
</evidence>
<proteinExistence type="inferred from homology"/>
<evidence type="ECO:0000256" key="1">
    <source>
        <dbReference type="ARBA" id="ARBA00009437"/>
    </source>
</evidence>
<evidence type="ECO:0000256" key="2">
    <source>
        <dbReference type="ARBA" id="ARBA00023015"/>
    </source>
</evidence>
<dbReference type="PRINTS" id="PR00039">
    <property type="entry name" value="HTHLYSR"/>
</dbReference>
<dbReference type="Proteomes" id="UP000400924">
    <property type="component" value="Unassembled WGS sequence"/>
</dbReference>
<evidence type="ECO:0000256" key="3">
    <source>
        <dbReference type="ARBA" id="ARBA00023125"/>
    </source>
</evidence>
<dbReference type="InterPro" id="IPR000847">
    <property type="entry name" value="LysR_HTH_N"/>
</dbReference>
<sequence>MFTLTQLTCFVAVAEELHFTRAAERLSMTQPPLSRQIQLLENDLGVKLLDRTNRTVRLTPAGRSFLAEARRIVRQADHATLAVRRVSTGESGAIAVGFTAASAYCALGELLEIARSALPGVELLLHELVTRDQLEALSEGSLDLGLIRPSAFGADLTARTAIREGLMAALPVGHPLAAVDGPVELSAFEGQDFLMYSPIEARYFHELLLTTFRAAGVRPVFTQYLSQVHSILALVNTGWGIALVPEAATQISHTGVVYRPLHLPGDSRPVELDHVWRKSNDNPALKALLRLL</sequence>
<name>A0A5N8XGD5_9ACTN</name>
<gene>
    <name evidence="6" type="ORF">FNH08_15775</name>
</gene>
<dbReference type="Gene3D" id="1.10.10.10">
    <property type="entry name" value="Winged helix-like DNA-binding domain superfamily/Winged helix DNA-binding domain"/>
    <property type="match status" value="1"/>
</dbReference>
<dbReference type="SUPFAM" id="SSF53850">
    <property type="entry name" value="Periplasmic binding protein-like II"/>
    <property type="match status" value="1"/>
</dbReference>